<reference evidence="1 2" key="1">
    <citation type="submission" date="2023-08" db="EMBL/GenBank/DDBJ databases">
        <title>Mesonia sp. MT50, isolated from deep-sea sediment of the Mariana Trench.</title>
        <authorList>
            <person name="Fu H."/>
        </authorList>
    </citation>
    <scope>NUCLEOTIDE SEQUENCE [LARGE SCALE GENOMIC DNA]</scope>
    <source>
        <strain evidence="1 2">MT50</strain>
    </source>
</reference>
<accession>A0ABU1A3R9</accession>
<evidence type="ECO:0000313" key="1">
    <source>
        <dbReference type="EMBL" id="MDQ7917578.1"/>
    </source>
</evidence>
<dbReference type="RefSeq" id="WP_308864362.1">
    <property type="nucleotide sequence ID" value="NZ_JAVHUL010000018.1"/>
</dbReference>
<proteinExistence type="predicted"/>
<sequence>MEPVKERDAKSEEENFQEGVFIHIPVKIRLEALEKVFQQKLVGYIIQEDDSEDAKQFGEILSIHLSPGIEGYDLLVQQEIKMKTMLFSNKIVKFHFQLKLSYNADEQELQVNDYRVEGEQKSWFANQALKVMMNSIFRNKILKMSKISLLPKLQDLVKDLNKKLAAILEVKKGILLFGNIDKFKIVDLYVKEDCLVARLELAGVLAAEVYELEID</sequence>
<dbReference type="Proteomes" id="UP001230915">
    <property type="component" value="Unassembled WGS sequence"/>
</dbReference>
<keyword evidence="2" id="KW-1185">Reference proteome</keyword>
<organism evidence="1 2">
    <name type="scientific">Mesonia profundi</name>
    <dbReference type="NCBI Taxonomy" id="3070998"/>
    <lineage>
        <taxon>Bacteria</taxon>
        <taxon>Pseudomonadati</taxon>
        <taxon>Bacteroidota</taxon>
        <taxon>Flavobacteriia</taxon>
        <taxon>Flavobacteriales</taxon>
        <taxon>Flavobacteriaceae</taxon>
        <taxon>Mesonia</taxon>
    </lineage>
</organism>
<dbReference type="Pfam" id="PF14356">
    <property type="entry name" value="DUF4403"/>
    <property type="match status" value="1"/>
</dbReference>
<evidence type="ECO:0000313" key="2">
    <source>
        <dbReference type="Proteomes" id="UP001230915"/>
    </source>
</evidence>
<dbReference type="EMBL" id="JAVHUL010000018">
    <property type="protein sequence ID" value="MDQ7917578.1"/>
    <property type="molecule type" value="Genomic_DNA"/>
</dbReference>
<name>A0ABU1A3R9_9FLAO</name>
<gene>
    <name evidence="1" type="ORF">RBU60_08330</name>
</gene>
<dbReference type="InterPro" id="IPR025515">
    <property type="entry name" value="DUF4403"/>
</dbReference>
<protein>
    <submittedName>
        <fullName evidence="1">DUF4403 family protein</fullName>
    </submittedName>
</protein>
<comment type="caution">
    <text evidence="1">The sequence shown here is derived from an EMBL/GenBank/DDBJ whole genome shotgun (WGS) entry which is preliminary data.</text>
</comment>